<evidence type="ECO:0000313" key="2">
    <source>
        <dbReference type="Proteomes" id="UP001057427"/>
    </source>
</evidence>
<evidence type="ECO:0000313" key="1">
    <source>
        <dbReference type="EMBL" id="UTC29635.1"/>
    </source>
</evidence>
<sequence length="201" mass="21873">MTVDVVYLDEDEAESLFLGSGMKEFIFEGWHRRTGPGPYDLKGPYDTKEEAETMTLFEQIGAQALEERKARSPVAGKLITLKAECEAVGKREQRDPTDDECVKVINRFKAGVEETVKVQTERGADPDLITLLNSEVALYAAFLPDMLDEAALVEAVKAAAAEAGVPIEQRQTGVIKTALQAKYPGRVDGKVLAGVIKSLSA</sequence>
<keyword evidence="2" id="KW-1185">Reference proteome</keyword>
<name>A0A9E7N617_9CAUD</name>
<dbReference type="PANTHER" id="PTHR28055">
    <property type="entry name" value="ALTERED INHERITANCE OF MITOCHONDRIA PROTEIN 41, MITOCHONDRIAL"/>
    <property type="match status" value="1"/>
</dbReference>
<dbReference type="PANTHER" id="PTHR28055:SF1">
    <property type="entry name" value="ALTERED INHERITANCE OF MITOCHONDRIA PROTEIN 41, MITOCHONDRIAL"/>
    <property type="match status" value="1"/>
</dbReference>
<dbReference type="Pfam" id="PF09424">
    <property type="entry name" value="YqeY"/>
    <property type="match status" value="1"/>
</dbReference>
<gene>
    <name evidence="1" type="ORF">BAJUN_00050</name>
</gene>
<dbReference type="InterPro" id="IPR019004">
    <property type="entry name" value="YqeY/Aim41"/>
</dbReference>
<dbReference type="EMBL" id="ON529858">
    <property type="protein sequence ID" value="UTC29635.1"/>
    <property type="molecule type" value="Genomic_DNA"/>
</dbReference>
<dbReference type="SUPFAM" id="SSF89095">
    <property type="entry name" value="GatB/YqeY motif"/>
    <property type="match status" value="1"/>
</dbReference>
<organism evidence="1 2">
    <name type="scientific">Brevundimonas phage vB_BgoS-Bajun</name>
    <dbReference type="NCBI Taxonomy" id="2948594"/>
    <lineage>
        <taxon>Viruses</taxon>
        <taxon>Duplodnaviria</taxon>
        <taxon>Heunggongvirae</taxon>
        <taxon>Uroviricota</taxon>
        <taxon>Caudoviricetes</taxon>
        <taxon>Dolichocephalovirinae</taxon>
    </lineage>
</organism>
<accession>A0A9E7N617</accession>
<reference evidence="1" key="1">
    <citation type="submission" date="2022-05" db="EMBL/GenBank/DDBJ databases">
        <authorList>
            <person name="Friedrich I."/>
            <person name="Poehlein A."/>
            <person name="Schneider D."/>
            <person name="Hertel R."/>
            <person name="Daniel R."/>
        </authorList>
    </citation>
    <scope>NUCLEOTIDE SEQUENCE</scope>
</reference>
<dbReference type="Proteomes" id="UP001057427">
    <property type="component" value="Segment"/>
</dbReference>
<protein>
    <submittedName>
        <fullName evidence="1">Uncharacterized protein</fullName>
    </submittedName>
</protein>
<dbReference type="GO" id="GO:0016884">
    <property type="term" value="F:carbon-nitrogen ligase activity, with glutamine as amido-N-donor"/>
    <property type="evidence" value="ECO:0007669"/>
    <property type="project" value="InterPro"/>
</dbReference>
<proteinExistence type="predicted"/>
<dbReference type="InterPro" id="IPR003789">
    <property type="entry name" value="Asn/Gln_tRNA_amidoTrase-B-like"/>
</dbReference>